<evidence type="ECO:0000313" key="2">
    <source>
        <dbReference type="Proteomes" id="UP000006175"/>
    </source>
</evidence>
<dbReference type="InterPro" id="IPR021109">
    <property type="entry name" value="Peptidase_aspartic_dom_sf"/>
</dbReference>
<gene>
    <name evidence="1" type="ORF">Desfe_0532</name>
</gene>
<name>I3XR62_DESAM</name>
<evidence type="ECO:0008006" key="3">
    <source>
        <dbReference type="Google" id="ProtNLM"/>
    </source>
</evidence>
<protein>
    <recommendedName>
        <fullName evidence="3">Peptidase A2 domain-containing protein</fullName>
    </recommendedName>
</protein>
<dbReference type="SUPFAM" id="SSF50630">
    <property type="entry name" value="Acid proteases"/>
    <property type="match status" value="1"/>
</dbReference>
<evidence type="ECO:0000313" key="1">
    <source>
        <dbReference type="EMBL" id="AFL66436.1"/>
    </source>
</evidence>
<dbReference type="GO" id="GO:0004190">
    <property type="term" value="F:aspartic-type endopeptidase activity"/>
    <property type="evidence" value="ECO:0007669"/>
    <property type="project" value="InterPro"/>
</dbReference>
<dbReference type="HOGENOM" id="CLU_145188_2_0_2"/>
<dbReference type="InterPro" id="IPR001969">
    <property type="entry name" value="Aspartic_peptidase_AS"/>
</dbReference>
<dbReference type="PROSITE" id="PS00141">
    <property type="entry name" value="ASP_PROTEASE"/>
    <property type="match status" value="1"/>
</dbReference>
<organism evidence="1 2">
    <name type="scientific">Desulfurococcus amylolyticus DSM 16532</name>
    <dbReference type="NCBI Taxonomy" id="768672"/>
    <lineage>
        <taxon>Archaea</taxon>
        <taxon>Thermoproteota</taxon>
        <taxon>Thermoprotei</taxon>
        <taxon>Desulfurococcales</taxon>
        <taxon>Desulfurococcaceae</taxon>
        <taxon>Desulfurococcus</taxon>
    </lineage>
</organism>
<dbReference type="KEGG" id="dfd:Desfe_0532"/>
<reference evidence="1 2" key="1">
    <citation type="journal article" date="2012" name="J. Bacteriol.">
        <title>Complete Genome Sequence of Desulfurococcus fermentans, a Hyperthermophilic Cellulolytic Crenarchaeon Isolated from a Freshwater Hot Spring in Kamchatka, Russia.</title>
        <authorList>
            <person name="Susanti D."/>
            <person name="Johnson E.F."/>
            <person name="Rodriguez J.R."/>
            <person name="Anderson I."/>
            <person name="Perevalova A.A."/>
            <person name="Kyrpides N."/>
            <person name="Lucas S."/>
            <person name="Han J."/>
            <person name="Lapidus A."/>
            <person name="Cheng J.F."/>
            <person name="Goodwin L."/>
            <person name="Pitluck S."/>
            <person name="Mavrommatis K."/>
            <person name="Peters L."/>
            <person name="Land M.L."/>
            <person name="Hauser L."/>
            <person name="Gopalan V."/>
            <person name="Chan P.P."/>
            <person name="Lowe T.M."/>
            <person name="Atomi H."/>
            <person name="Bonch-Osmolovskaya E.A."/>
            <person name="Woyke T."/>
            <person name="Mukhopadhyay B."/>
        </authorList>
    </citation>
    <scope>NUCLEOTIDE SEQUENCE [LARGE SCALE GENOMIC DNA]</scope>
    <source>
        <strain evidence="1 2">DSM 16532</strain>
    </source>
</reference>
<dbReference type="AlphaFoldDB" id="I3XR62"/>
<proteinExistence type="predicted"/>
<dbReference type="Gene3D" id="2.40.70.10">
    <property type="entry name" value="Acid Proteases"/>
    <property type="match status" value="1"/>
</dbReference>
<sequence length="116" mass="13296">MARIRLYNPCDHSKLLDMELLVDTGSTYTWVRREKLEMLGIKPVDRRRFRTIEGEVIEREIGEAIVEYLGKRAITIVVFAEKKDHEVLGLHALVDLGLEVDPVTKLLREAEAIPAL</sequence>
<dbReference type="Pfam" id="PF13650">
    <property type="entry name" value="Asp_protease_2"/>
    <property type="match status" value="1"/>
</dbReference>
<dbReference type="GO" id="GO:0006508">
    <property type="term" value="P:proteolysis"/>
    <property type="evidence" value="ECO:0007669"/>
    <property type="project" value="InterPro"/>
</dbReference>
<accession>I3XR62</accession>
<dbReference type="Proteomes" id="UP000006175">
    <property type="component" value="Chromosome"/>
</dbReference>
<dbReference type="eggNOG" id="arCOG03744">
    <property type="taxonomic scope" value="Archaea"/>
</dbReference>
<dbReference type="EMBL" id="CP003321">
    <property type="protein sequence ID" value="AFL66436.1"/>
    <property type="molecule type" value="Genomic_DNA"/>
</dbReference>
<keyword evidence="2" id="KW-1185">Reference proteome</keyword>